<organism evidence="2 3">
    <name type="scientific">Rotaria magnacalcarata</name>
    <dbReference type="NCBI Taxonomy" id="392030"/>
    <lineage>
        <taxon>Eukaryota</taxon>
        <taxon>Metazoa</taxon>
        <taxon>Spiralia</taxon>
        <taxon>Gnathifera</taxon>
        <taxon>Rotifera</taxon>
        <taxon>Eurotatoria</taxon>
        <taxon>Bdelloidea</taxon>
        <taxon>Philodinida</taxon>
        <taxon>Philodinidae</taxon>
        <taxon>Rotaria</taxon>
    </lineage>
</organism>
<gene>
    <name evidence="2" type="ORF">CJN711_LOCUS28006</name>
</gene>
<comment type="caution">
    <text evidence="2">The sequence shown here is derived from an EMBL/GenBank/DDBJ whole genome shotgun (WGS) entry which is preliminary data.</text>
</comment>
<proteinExistence type="predicted"/>
<accession>A0A815UI13</accession>
<reference evidence="2" key="1">
    <citation type="submission" date="2021-02" db="EMBL/GenBank/DDBJ databases">
        <authorList>
            <person name="Nowell W R."/>
        </authorList>
    </citation>
    <scope>NUCLEOTIDE SEQUENCE</scope>
</reference>
<protein>
    <submittedName>
        <fullName evidence="2">Uncharacterized protein</fullName>
    </submittedName>
</protein>
<feature type="signal peptide" evidence="1">
    <location>
        <begin position="1"/>
        <end position="23"/>
    </location>
</feature>
<keyword evidence="1" id="KW-0732">Signal</keyword>
<evidence type="ECO:0000256" key="1">
    <source>
        <dbReference type="SAM" id="SignalP"/>
    </source>
</evidence>
<dbReference type="AlphaFoldDB" id="A0A815UI13"/>
<evidence type="ECO:0000313" key="2">
    <source>
        <dbReference type="EMBL" id="CAF1514199.1"/>
    </source>
</evidence>
<feature type="chain" id="PRO_5032539525" evidence="1">
    <location>
        <begin position="24"/>
        <end position="126"/>
    </location>
</feature>
<dbReference type="Proteomes" id="UP000663855">
    <property type="component" value="Unassembled WGS sequence"/>
</dbReference>
<evidence type="ECO:0000313" key="3">
    <source>
        <dbReference type="Proteomes" id="UP000663855"/>
    </source>
</evidence>
<dbReference type="EMBL" id="CAJNOV010013205">
    <property type="protein sequence ID" value="CAF1514199.1"/>
    <property type="molecule type" value="Genomic_DNA"/>
</dbReference>
<sequence length="126" mass="14666">MKSLLSILIIFIFVILMVHYSSAYIIDTQKRYYDMWDSKSDVPSIVMVHYSSAYIIDTQKRYYDMWDSKSDVPSDGYVGSIKVFPLSQKSHKKDDPCANKPLWYLKYQARLGKLSPFYDCLSGHGI</sequence>
<name>A0A815UI13_9BILA</name>